<keyword evidence="1" id="KW-0028">Amino-acid biosynthesis</keyword>
<organism evidence="5 6">
    <name type="scientific">Pyrodictium occultum</name>
    <dbReference type="NCBI Taxonomy" id="2309"/>
    <lineage>
        <taxon>Archaea</taxon>
        <taxon>Thermoproteota</taxon>
        <taxon>Thermoprotei</taxon>
        <taxon>Desulfurococcales</taxon>
        <taxon>Pyrodictiaceae</taxon>
        <taxon>Pyrodictium</taxon>
    </lineage>
</organism>
<dbReference type="InterPro" id="IPR018357">
    <property type="entry name" value="Hexapep_transf_CS"/>
</dbReference>
<name>A0A0V8RTS1_PYROC</name>
<dbReference type="InterPro" id="IPR011004">
    <property type="entry name" value="Trimer_LpxA-like_sf"/>
</dbReference>
<dbReference type="PANTHER" id="PTHR43300:SF10">
    <property type="entry name" value="2,3,4,5-TETRAHYDROPYRIDINE-2,6-DICARBOXYLATE N-ACETYLTRANSFERASE"/>
    <property type="match status" value="1"/>
</dbReference>
<comment type="caution">
    <text evidence="5">The sequence shown here is derived from an EMBL/GenBank/DDBJ whole genome shotgun (WGS) entry which is preliminary data.</text>
</comment>
<keyword evidence="3" id="KW-0220">Diaminopimelate biosynthesis</keyword>
<accession>A0A0V8RTS1</accession>
<dbReference type="OrthoDB" id="30669at2157"/>
<dbReference type="EMBL" id="LNTB01000001">
    <property type="protein sequence ID" value="KSW11471.1"/>
    <property type="molecule type" value="Genomic_DNA"/>
</dbReference>
<evidence type="ECO:0000256" key="1">
    <source>
        <dbReference type="ARBA" id="ARBA00022605"/>
    </source>
</evidence>
<sequence length="236" mass="24463">MEGYVSPRARVLGRLGPGAVVLGPSTVGEGSLVDGGVVIGYPVRRGLRGLLGRSGSVGWGELDAASSGARIGRGCVIRRGSVVYERAVLGDGVETGHNVVVREDTIVGEGTVIGTGVVVDGRARIGRGVRIETGVYIPPGTVIGDRVFIGPRAVFTNDRYPPSRRLAGAVVEDEAVIGANATILPGVRVGRRAVVAAGSVVTRDVPPETVVAGVPARPVASREEYEEKRRRWEAGG</sequence>
<reference evidence="5 6" key="1">
    <citation type="submission" date="2015-11" db="EMBL/GenBank/DDBJ databases">
        <title>Genome sequence of Pyrodictium occultum PL-19, a marine hyperthermophilic archaeon isolated from Volcano, Italy.</title>
        <authorList>
            <person name="Utturkar S."/>
            <person name="Huber H."/>
            <person name="Leptihn S."/>
            <person name="Brown S."/>
            <person name="Stetter K.O."/>
            <person name="Podar M."/>
        </authorList>
    </citation>
    <scope>NUCLEOTIDE SEQUENCE [LARGE SCALE GENOMIC DNA]</scope>
    <source>
        <strain evidence="5 6">PL-19</strain>
    </source>
</reference>
<dbReference type="InterPro" id="IPR050179">
    <property type="entry name" value="Trans_hexapeptide_repeat"/>
</dbReference>
<dbReference type="Proteomes" id="UP000053352">
    <property type="component" value="Unassembled WGS sequence"/>
</dbReference>
<dbReference type="STRING" id="2309.CF15_01055"/>
<dbReference type="Gene3D" id="2.160.10.10">
    <property type="entry name" value="Hexapeptide repeat proteins"/>
    <property type="match status" value="1"/>
</dbReference>
<dbReference type="CDD" id="cd03358">
    <property type="entry name" value="LbH_WxcM_N_like"/>
    <property type="match status" value="1"/>
</dbReference>
<keyword evidence="6" id="KW-1185">Reference proteome</keyword>
<evidence type="ECO:0000256" key="2">
    <source>
        <dbReference type="ARBA" id="ARBA00022679"/>
    </source>
</evidence>
<gene>
    <name evidence="5" type="ORF">CF15_01055</name>
</gene>
<dbReference type="RefSeq" id="WP_058370144.1">
    <property type="nucleotide sequence ID" value="NZ_LNTB01000001.1"/>
</dbReference>
<dbReference type="AlphaFoldDB" id="A0A0V8RTS1"/>
<dbReference type="Pfam" id="PF00132">
    <property type="entry name" value="Hexapep"/>
    <property type="match status" value="2"/>
</dbReference>
<keyword evidence="4" id="KW-0457">Lysine biosynthesis</keyword>
<proteinExistence type="predicted"/>
<dbReference type="InterPro" id="IPR001451">
    <property type="entry name" value="Hexapep"/>
</dbReference>
<evidence type="ECO:0000313" key="5">
    <source>
        <dbReference type="EMBL" id="KSW11471.1"/>
    </source>
</evidence>
<dbReference type="GO" id="GO:0016746">
    <property type="term" value="F:acyltransferase activity"/>
    <property type="evidence" value="ECO:0007669"/>
    <property type="project" value="UniProtKB-KW"/>
</dbReference>
<dbReference type="Pfam" id="PF14602">
    <property type="entry name" value="Hexapep_2"/>
    <property type="match status" value="1"/>
</dbReference>
<evidence type="ECO:0000256" key="3">
    <source>
        <dbReference type="ARBA" id="ARBA00022915"/>
    </source>
</evidence>
<evidence type="ECO:0000256" key="4">
    <source>
        <dbReference type="ARBA" id="ARBA00023154"/>
    </source>
</evidence>
<keyword evidence="2 5" id="KW-0808">Transferase</keyword>
<evidence type="ECO:0000313" key="6">
    <source>
        <dbReference type="Proteomes" id="UP000053352"/>
    </source>
</evidence>
<dbReference type="PROSITE" id="PS00101">
    <property type="entry name" value="HEXAPEP_TRANSFERASES"/>
    <property type="match status" value="2"/>
</dbReference>
<dbReference type="SUPFAM" id="SSF51161">
    <property type="entry name" value="Trimeric LpxA-like enzymes"/>
    <property type="match status" value="1"/>
</dbReference>
<keyword evidence="5" id="KW-0012">Acyltransferase</keyword>
<dbReference type="PANTHER" id="PTHR43300">
    <property type="entry name" value="ACETYLTRANSFERASE"/>
    <property type="match status" value="1"/>
</dbReference>
<protein>
    <submittedName>
        <fullName evidence="5">Acyltransferase</fullName>
    </submittedName>
</protein>